<dbReference type="InterPro" id="IPR014241">
    <property type="entry name" value="Cyt_c_oxidase_su1_bac"/>
</dbReference>
<feature type="transmembrane region" description="Helical" evidence="19">
    <location>
        <begin position="128"/>
        <end position="152"/>
    </location>
</feature>
<feature type="transmembrane region" description="Helical" evidence="19">
    <location>
        <begin position="431"/>
        <end position="453"/>
    </location>
</feature>
<keyword evidence="11 18" id="KW-0249">Electron transport</keyword>
<organism evidence="21 22">
    <name type="scientific">Terrabacter aerolatus</name>
    <dbReference type="NCBI Taxonomy" id="422442"/>
    <lineage>
        <taxon>Bacteria</taxon>
        <taxon>Bacillati</taxon>
        <taxon>Actinomycetota</taxon>
        <taxon>Actinomycetes</taxon>
        <taxon>Micrococcales</taxon>
        <taxon>Intrasporangiaceae</taxon>
        <taxon>Terrabacter</taxon>
    </lineage>
</organism>
<comment type="pathway">
    <text evidence="2 19">Energy metabolism; oxidative phosphorylation.</text>
</comment>
<feature type="transmembrane region" description="Helical" evidence="19">
    <location>
        <begin position="172"/>
        <end position="197"/>
    </location>
</feature>
<dbReference type="GO" id="GO:0046872">
    <property type="term" value="F:metal ion binding"/>
    <property type="evidence" value="ECO:0007669"/>
    <property type="project" value="UniProtKB-KW"/>
</dbReference>
<dbReference type="UniPathway" id="UPA00705"/>
<dbReference type="SUPFAM" id="SSF81442">
    <property type="entry name" value="Cytochrome c oxidase subunit I-like"/>
    <property type="match status" value="1"/>
</dbReference>
<dbReference type="OrthoDB" id="9803294at2"/>
<dbReference type="PANTHER" id="PTHR10422">
    <property type="entry name" value="CYTOCHROME C OXIDASE SUBUNIT 1"/>
    <property type="match status" value="1"/>
</dbReference>
<evidence type="ECO:0000256" key="3">
    <source>
        <dbReference type="ARBA" id="ARBA00009578"/>
    </source>
</evidence>
<dbReference type="CDD" id="cd01662">
    <property type="entry name" value="Ubiquinol_Oxidase_I"/>
    <property type="match status" value="1"/>
</dbReference>
<feature type="transmembrane region" description="Helical" evidence="19">
    <location>
        <begin position="318"/>
        <end position="340"/>
    </location>
</feature>
<keyword evidence="12 19" id="KW-1133">Transmembrane helix</keyword>
<feature type="transmembrane region" description="Helical" evidence="19">
    <location>
        <begin position="209"/>
        <end position="235"/>
    </location>
</feature>
<dbReference type="InterPro" id="IPR023615">
    <property type="entry name" value="Cyt_c_Oxase_su1_BS"/>
</dbReference>
<comment type="similarity">
    <text evidence="3 18">Belongs to the heme-copper respiratory oxidase family.</text>
</comment>
<feature type="transmembrane region" description="Helical" evidence="19">
    <location>
        <begin position="43"/>
        <end position="64"/>
    </location>
</feature>
<dbReference type="InterPro" id="IPR036927">
    <property type="entry name" value="Cyt_c_oxase-like_su1_sf"/>
</dbReference>
<dbReference type="PROSITE" id="PS00077">
    <property type="entry name" value="COX1_CUB"/>
    <property type="match status" value="1"/>
</dbReference>
<dbReference type="InterPro" id="IPR023616">
    <property type="entry name" value="Cyt_c_oxase-like_su1_dom"/>
</dbReference>
<dbReference type="GO" id="GO:0005886">
    <property type="term" value="C:plasma membrane"/>
    <property type="evidence" value="ECO:0007669"/>
    <property type="project" value="UniProtKB-SubCell"/>
</dbReference>
<evidence type="ECO:0000256" key="16">
    <source>
        <dbReference type="ARBA" id="ARBA00025218"/>
    </source>
</evidence>
<feature type="transmembrane region" description="Helical" evidence="19">
    <location>
        <begin position="361"/>
        <end position="379"/>
    </location>
</feature>
<dbReference type="GO" id="GO:0006119">
    <property type="term" value="P:oxidative phosphorylation"/>
    <property type="evidence" value="ECO:0007669"/>
    <property type="project" value="UniProtKB-UniPathway"/>
</dbReference>
<proteinExistence type="inferred from homology"/>
<feature type="domain" description="Cytochrome oxidase subunit I profile" evidence="20">
    <location>
        <begin position="31"/>
        <end position="538"/>
    </location>
</feature>
<evidence type="ECO:0000256" key="9">
    <source>
        <dbReference type="ARBA" id="ARBA00022723"/>
    </source>
</evidence>
<gene>
    <name evidence="21" type="primary">ctaD1</name>
    <name evidence="21" type="ORF">TAE01_11400</name>
</gene>
<name>A0A512CZA4_9MICO</name>
<comment type="catalytic activity">
    <reaction evidence="17 19">
        <text>4 Fe(II)-[cytochrome c] + O2 + 8 H(+)(in) = 4 Fe(III)-[cytochrome c] + 2 H2O + 4 H(+)(out)</text>
        <dbReference type="Rhea" id="RHEA:11436"/>
        <dbReference type="Rhea" id="RHEA-COMP:10350"/>
        <dbReference type="Rhea" id="RHEA-COMP:14399"/>
        <dbReference type="ChEBI" id="CHEBI:15377"/>
        <dbReference type="ChEBI" id="CHEBI:15378"/>
        <dbReference type="ChEBI" id="CHEBI:15379"/>
        <dbReference type="ChEBI" id="CHEBI:29033"/>
        <dbReference type="ChEBI" id="CHEBI:29034"/>
        <dbReference type="EC" id="7.1.1.9"/>
    </reaction>
</comment>
<comment type="function">
    <text evidence="16 19">Cytochrome c oxidase is the component of the respiratory chain that catalyzes the reduction of oxygen to water. Subunits 1-3 form the functional core of the enzyme complex. CO I is the catalytic subunit of the enzyme. Electrons originating in cytochrome c are transferred via the copper A center of subunit 2 and heme A of subunit 1 to the bimetallic center formed by heme A3 and copper B.</text>
</comment>
<keyword evidence="9 19" id="KW-0479">Metal-binding</keyword>
<feature type="transmembrane region" description="Helical" evidence="19">
    <location>
        <begin position="473"/>
        <end position="494"/>
    </location>
</feature>
<keyword evidence="15 19" id="KW-0472">Membrane</keyword>
<dbReference type="GO" id="GO:0020037">
    <property type="term" value="F:heme binding"/>
    <property type="evidence" value="ECO:0007669"/>
    <property type="project" value="InterPro"/>
</dbReference>
<evidence type="ECO:0000256" key="12">
    <source>
        <dbReference type="ARBA" id="ARBA00022989"/>
    </source>
</evidence>
<accession>A0A512CZA4</accession>
<feature type="transmembrane region" description="Helical" evidence="19">
    <location>
        <begin position="84"/>
        <end position="107"/>
    </location>
</feature>
<keyword evidence="4 18" id="KW-0813">Transport</keyword>
<evidence type="ECO:0000256" key="5">
    <source>
        <dbReference type="ARBA" id="ARBA00022475"/>
    </source>
</evidence>
<keyword evidence="13 19" id="KW-0408">Iron</keyword>
<evidence type="ECO:0000256" key="11">
    <source>
        <dbReference type="ARBA" id="ARBA00022982"/>
    </source>
</evidence>
<dbReference type="GO" id="GO:0004129">
    <property type="term" value="F:cytochrome-c oxidase activity"/>
    <property type="evidence" value="ECO:0007669"/>
    <property type="project" value="UniProtKB-EC"/>
</dbReference>
<dbReference type="AlphaFoldDB" id="A0A512CZA4"/>
<reference evidence="21 22" key="1">
    <citation type="submission" date="2019-07" db="EMBL/GenBank/DDBJ databases">
        <title>Whole genome shotgun sequence of Terrabacter aerolatus NBRC 106305.</title>
        <authorList>
            <person name="Hosoyama A."/>
            <person name="Uohara A."/>
            <person name="Ohji S."/>
            <person name="Ichikawa N."/>
        </authorList>
    </citation>
    <scope>NUCLEOTIDE SEQUENCE [LARGE SCALE GENOMIC DNA]</scope>
    <source>
        <strain evidence="21 22">NBRC 106305</strain>
    </source>
</reference>
<dbReference type="Gene3D" id="1.20.210.10">
    <property type="entry name" value="Cytochrome c oxidase-like, subunit I domain"/>
    <property type="match status" value="1"/>
</dbReference>
<feature type="transmembrane region" description="Helical" evidence="19">
    <location>
        <begin position="291"/>
        <end position="312"/>
    </location>
</feature>
<evidence type="ECO:0000256" key="2">
    <source>
        <dbReference type="ARBA" id="ARBA00004673"/>
    </source>
</evidence>
<evidence type="ECO:0000256" key="17">
    <source>
        <dbReference type="ARBA" id="ARBA00047816"/>
    </source>
</evidence>
<dbReference type="PROSITE" id="PS50855">
    <property type="entry name" value="COX1"/>
    <property type="match status" value="1"/>
</dbReference>
<evidence type="ECO:0000256" key="19">
    <source>
        <dbReference type="RuleBase" id="RU363061"/>
    </source>
</evidence>
<keyword evidence="6 18" id="KW-0349">Heme</keyword>
<dbReference type="GO" id="GO:0022904">
    <property type="term" value="P:respiratory electron transport chain"/>
    <property type="evidence" value="ECO:0007669"/>
    <property type="project" value="TreeGrafter"/>
</dbReference>
<sequence length="588" mass="65129">MTSATLNREAHAPGMTAARPRLAKGQTFVKWVTTTDHKVIGNLYFITSFVFFLFGGVMALLIRAELMAPGLQIVDNPEQYNQLFTMHGTIMLLLFATPLFAGFANAVMPLQIGAPDVAFPRLNMFAYWLYLFGGLIASIGFLTPQGAAAFGWFAYAPLSDVSYSPGVGGDLWVFGLALGGFGTILGAVNFITTIICLRAPGMTMFRMPIFTWTVLITSLLAILVFPILAAALFALGGDRRFGMHIFDPENNGAMLWQHLFWFFGHPEVYIIALPFFGIISEVLPVFSRKPIFGYKTLVFATIAIAALSASVWAHHMYVTGQVLLPFFAVMTMLIAVPTGVKFFNWIGTMWGGKVVMATPMLWALGFLVTFLFGGLTGVILSSPALDFHLSDSYFVVAHFHYTVFGTVVFAMFSGYYFWWPKLTGRMLDERLGKIHFWMLFIGFHMTFLIQHWLGIEGMARRYADYLPEEGFQAANIVSSLGSFLLGASMIPFVYNVWKTWRKAPLVESDDPWGYGASLEWATSCPPPRHNFTSLPRIRSERPAFDLHHPEAAAGVAPVADQGTLVQVMGPADVAGSERSTTTTEKRED</sequence>
<dbReference type="NCBIfam" id="TIGR02891">
    <property type="entry name" value="CtaD_CoxA"/>
    <property type="match status" value="1"/>
</dbReference>
<evidence type="ECO:0000256" key="1">
    <source>
        <dbReference type="ARBA" id="ARBA00004651"/>
    </source>
</evidence>
<comment type="subcellular location">
    <subcellularLocation>
        <location evidence="1 19">Cell membrane</location>
        <topology evidence="1 19">Multi-pass membrane protein</topology>
    </subcellularLocation>
</comment>
<dbReference type="EC" id="7.1.1.9" evidence="19"/>
<dbReference type="PANTHER" id="PTHR10422:SF18">
    <property type="entry name" value="CYTOCHROME C OXIDASE SUBUNIT 1"/>
    <property type="match status" value="1"/>
</dbReference>
<evidence type="ECO:0000259" key="20">
    <source>
        <dbReference type="PROSITE" id="PS50855"/>
    </source>
</evidence>
<evidence type="ECO:0000256" key="4">
    <source>
        <dbReference type="ARBA" id="ARBA00022448"/>
    </source>
</evidence>
<keyword evidence="7 18" id="KW-0679">Respiratory chain</keyword>
<feature type="transmembrane region" description="Helical" evidence="19">
    <location>
        <begin position="255"/>
        <end position="279"/>
    </location>
</feature>
<evidence type="ECO:0000313" key="21">
    <source>
        <dbReference type="EMBL" id="GEO29330.1"/>
    </source>
</evidence>
<keyword evidence="22" id="KW-1185">Reference proteome</keyword>
<evidence type="ECO:0000256" key="14">
    <source>
        <dbReference type="ARBA" id="ARBA00023008"/>
    </source>
</evidence>
<keyword evidence="10" id="KW-1278">Translocase</keyword>
<evidence type="ECO:0000256" key="18">
    <source>
        <dbReference type="RuleBase" id="RU000370"/>
    </source>
</evidence>
<evidence type="ECO:0000313" key="22">
    <source>
        <dbReference type="Proteomes" id="UP000321534"/>
    </source>
</evidence>
<dbReference type="Pfam" id="PF00115">
    <property type="entry name" value="COX1"/>
    <property type="match status" value="1"/>
</dbReference>
<protein>
    <recommendedName>
        <fullName evidence="19">Cytochrome c oxidase subunit 1</fullName>
        <ecNumber evidence="19">7.1.1.9</ecNumber>
    </recommendedName>
</protein>
<dbReference type="InterPro" id="IPR000883">
    <property type="entry name" value="Cyt_C_Oxase_1"/>
</dbReference>
<dbReference type="Proteomes" id="UP000321534">
    <property type="component" value="Unassembled WGS sequence"/>
</dbReference>
<dbReference type="FunFam" id="1.20.210.10:FF:000003">
    <property type="entry name" value="Cytochrome c oxidase subunit 1"/>
    <property type="match status" value="1"/>
</dbReference>
<comment type="caution">
    <text evidence="21">The sequence shown here is derived from an EMBL/GenBank/DDBJ whole genome shotgun (WGS) entry which is preliminary data.</text>
</comment>
<evidence type="ECO:0000256" key="10">
    <source>
        <dbReference type="ARBA" id="ARBA00022967"/>
    </source>
</evidence>
<dbReference type="GO" id="GO:0015990">
    <property type="term" value="P:electron transport coupled proton transport"/>
    <property type="evidence" value="ECO:0007669"/>
    <property type="project" value="InterPro"/>
</dbReference>
<dbReference type="EMBL" id="BJYX01000004">
    <property type="protein sequence ID" value="GEO29330.1"/>
    <property type="molecule type" value="Genomic_DNA"/>
</dbReference>
<evidence type="ECO:0000256" key="6">
    <source>
        <dbReference type="ARBA" id="ARBA00022617"/>
    </source>
</evidence>
<keyword evidence="5 19" id="KW-1003">Cell membrane</keyword>
<evidence type="ECO:0000256" key="13">
    <source>
        <dbReference type="ARBA" id="ARBA00023004"/>
    </source>
</evidence>
<keyword evidence="8 18" id="KW-0812">Transmembrane</keyword>
<feature type="transmembrane region" description="Helical" evidence="19">
    <location>
        <begin position="399"/>
        <end position="419"/>
    </location>
</feature>
<evidence type="ECO:0000256" key="7">
    <source>
        <dbReference type="ARBA" id="ARBA00022660"/>
    </source>
</evidence>
<evidence type="ECO:0000256" key="15">
    <source>
        <dbReference type="ARBA" id="ARBA00023136"/>
    </source>
</evidence>
<dbReference type="PRINTS" id="PR01165">
    <property type="entry name" value="CYCOXIDASEI"/>
</dbReference>
<evidence type="ECO:0000256" key="8">
    <source>
        <dbReference type="ARBA" id="ARBA00022692"/>
    </source>
</evidence>
<keyword evidence="14 19" id="KW-0186">Copper</keyword>